<keyword evidence="5 7" id="KW-1133">Transmembrane helix</keyword>
<dbReference type="EMBL" id="WKPO01000002">
    <property type="protein sequence ID" value="MSB47603.1"/>
    <property type="molecule type" value="Genomic_DNA"/>
</dbReference>
<feature type="transmembrane region" description="Helical" evidence="7">
    <location>
        <begin position="57"/>
        <end position="75"/>
    </location>
</feature>
<dbReference type="Pfam" id="PF00664">
    <property type="entry name" value="ABC_membrane"/>
    <property type="match status" value="1"/>
</dbReference>
<dbReference type="SUPFAM" id="SSF52540">
    <property type="entry name" value="P-loop containing nucleoside triphosphate hydrolases"/>
    <property type="match status" value="1"/>
</dbReference>
<comment type="subcellular location">
    <subcellularLocation>
        <location evidence="1">Cell membrane</location>
        <topology evidence="1">Multi-pass membrane protein</topology>
    </subcellularLocation>
</comment>
<feature type="transmembrane region" description="Helical" evidence="7">
    <location>
        <begin position="292"/>
        <end position="310"/>
    </location>
</feature>
<evidence type="ECO:0000259" key="8">
    <source>
        <dbReference type="PROSITE" id="PS50893"/>
    </source>
</evidence>
<dbReference type="GO" id="GO:0016887">
    <property type="term" value="F:ATP hydrolysis activity"/>
    <property type="evidence" value="ECO:0007669"/>
    <property type="project" value="InterPro"/>
</dbReference>
<dbReference type="PANTHER" id="PTHR43394">
    <property type="entry name" value="ATP-DEPENDENT PERMEASE MDL1, MITOCHONDRIAL"/>
    <property type="match status" value="1"/>
</dbReference>
<reference evidence="10 11" key="1">
    <citation type="journal article" date="2019" name="Nat. Med.">
        <title>A library of human gut bacterial isolates paired with longitudinal multiomics data enables mechanistic microbiome research.</title>
        <authorList>
            <person name="Poyet M."/>
            <person name="Groussin M."/>
            <person name="Gibbons S.M."/>
            <person name="Avila-Pacheco J."/>
            <person name="Jiang X."/>
            <person name="Kearney S.M."/>
            <person name="Perrotta A.R."/>
            <person name="Berdy B."/>
            <person name="Zhao S."/>
            <person name="Lieberman T.D."/>
            <person name="Swanson P.K."/>
            <person name="Smith M."/>
            <person name="Roesemann S."/>
            <person name="Alexander J.E."/>
            <person name="Rich S.A."/>
            <person name="Livny J."/>
            <person name="Vlamakis H."/>
            <person name="Clish C."/>
            <person name="Bullock K."/>
            <person name="Deik A."/>
            <person name="Scott J."/>
            <person name="Pierce K.A."/>
            <person name="Xavier R.J."/>
            <person name="Alm E.J."/>
        </authorList>
    </citation>
    <scope>NUCLEOTIDE SEQUENCE [LARGE SCALE GENOMIC DNA]</scope>
    <source>
        <strain evidence="10 11">BIOML-A5</strain>
    </source>
</reference>
<dbReference type="SUPFAM" id="SSF90123">
    <property type="entry name" value="ABC transporter transmembrane region"/>
    <property type="match status" value="1"/>
</dbReference>
<evidence type="ECO:0000256" key="6">
    <source>
        <dbReference type="ARBA" id="ARBA00023136"/>
    </source>
</evidence>
<evidence type="ECO:0000256" key="3">
    <source>
        <dbReference type="ARBA" id="ARBA00022741"/>
    </source>
</evidence>
<evidence type="ECO:0000256" key="5">
    <source>
        <dbReference type="ARBA" id="ARBA00022989"/>
    </source>
</evidence>
<accession>A0A6I2REU0</accession>
<evidence type="ECO:0000256" key="4">
    <source>
        <dbReference type="ARBA" id="ARBA00022840"/>
    </source>
</evidence>
<feature type="domain" description="ABC transporter" evidence="8">
    <location>
        <begin position="335"/>
        <end position="568"/>
    </location>
</feature>
<dbReference type="PROSITE" id="PS50929">
    <property type="entry name" value="ABC_TM1F"/>
    <property type="match status" value="1"/>
</dbReference>
<dbReference type="InterPro" id="IPR011527">
    <property type="entry name" value="ABC1_TM_dom"/>
</dbReference>
<keyword evidence="2 7" id="KW-0812">Transmembrane</keyword>
<dbReference type="PANTHER" id="PTHR43394:SF1">
    <property type="entry name" value="ATP-BINDING CASSETTE SUB-FAMILY B MEMBER 10, MITOCHONDRIAL"/>
    <property type="match status" value="1"/>
</dbReference>
<keyword evidence="3" id="KW-0547">Nucleotide-binding</keyword>
<dbReference type="GeneID" id="89521343"/>
<dbReference type="PROSITE" id="PS00211">
    <property type="entry name" value="ABC_TRANSPORTER_1"/>
    <property type="match status" value="1"/>
</dbReference>
<evidence type="ECO:0000313" key="10">
    <source>
        <dbReference type="EMBL" id="MSB47603.1"/>
    </source>
</evidence>
<dbReference type="Gene3D" id="3.40.50.300">
    <property type="entry name" value="P-loop containing nucleotide triphosphate hydrolases"/>
    <property type="match status" value="1"/>
</dbReference>
<evidence type="ECO:0000313" key="11">
    <source>
        <dbReference type="Proteomes" id="UP000429811"/>
    </source>
</evidence>
<protein>
    <submittedName>
        <fullName evidence="10">ATP-binding cassette domain-containing protein</fullName>
    </submittedName>
</protein>
<dbReference type="GO" id="GO:0015421">
    <property type="term" value="F:ABC-type oligopeptide transporter activity"/>
    <property type="evidence" value="ECO:0007669"/>
    <property type="project" value="TreeGrafter"/>
</dbReference>
<evidence type="ECO:0000256" key="1">
    <source>
        <dbReference type="ARBA" id="ARBA00004651"/>
    </source>
</evidence>
<dbReference type="GO" id="GO:0005886">
    <property type="term" value="C:plasma membrane"/>
    <property type="evidence" value="ECO:0007669"/>
    <property type="project" value="UniProtKB-SubCell"/>
</dbReference>
<proteinExistence type="predicted"/>
<dbReference type="CDD" id="cd07346">
    <property type="entry name" value="ABC_6TM_exporters"/>
    <property type="match status" value="1"/>
</dbReference>
<dbReference type="PROSITE" id="PS50893">
    <property type="entry name" value="ABC_TRANSPORTER_2"/>
    <property type="match status" value="1"/>
</dbReference>
<keyword evidence="4 10" id="KW-0067">ATP-binding</keyword>
<name>A0A6I2REU0_FLAPL</name>
<dbReference type="InterPro" id="IPR036640">
    <property type="entry name" value="ABC1_TM_sf"/>
</dbReference>
<gene>
    <name evidence="10" type="ORF">GKE90_02660</name>
</gene>
<dbReference type="Gene3D" id="1.20.1560.10">
    <property type="entry name" value="ABC transporter type 1, transmembrane domain"/>
    <property type="match status" value="1"/>
</dbReference>
<feature type="domain" description="ABC transmembrane type-1" evidence="9">
    <location>
        <begin position="19"/>
        <end position="305"/>
    </location>
</feature>
<dbReference type="InterPro" id="IPR003593">
    <property type="entry name" value="AAA+_ATPase"/>
</dbReference>
<feature type="transmembrane region" description="Helical" evidence="7">
    <location>
        <begin position="137"/>
        <end position="155"/>
    </location>
</feature>
<dbReference type="AlphaFoldDB" id="A0A6I2REU0"/>
<dbReference type="Proteomes" id="UP000429811">
    <property type="component" value="Unassembled WGS sequence"/>
</dbReference>
<sequence length="579" mass="62973">MLKRAFALSDQGAKDLAKGIIATACANLIQIIPASLLLMVVMMLLEKAAGTHVNVGRNIPVFVGITLVLFGMIAITQLVQYNLTYTAAYKESANRRIVLAEKLRKLPLSFFEKKNLADLTTTIMGDCTALERTFSNAIPQLLGTILMFVITSVGLAVLDWRLALCIIVPVPVASIVVVLARKAQSKAELENLEAKRCAYDAVQEYVDTIKELKAYSKTNVYLDELDKKLENVIRCSFRNELAPGASTTAAQFILRFGLVAVLLIGGKLVIEGTLSIPMLILFLLFAGRIYDPFTNCFMLLAEVFAALVSIGRMKQIDNTQEQTGSDCYNNIGYDIEFKDVHFSYNEEPVLAGVSFVAKQGEITALVGPSGSGKSTVSKLAARFWDADSGLITLGGIDVKTVEPEVLLKNYAIVFQNVTLFDESVMENIRLGRSGASDEDVRAAAKAAQCDEFIDRLPQGYDTNIGENGSKLSGGERQRISIARALLKNAPVILLDEATASMDAESETMVQTALSALLKGRTVIVIAHRMRTIANADKIVVLDKGKVTEMGTPSELAKKGGLYEHLVALQQKQQMSSLPT</sequence>
<evidence type="ECO:0000256" key="7">
    <source>
        <dbReference type="SAM" id="Phobius"/>
    </source>
</evidence>
<dbReference type="FunFam" id="3.40.50.300:FF:001443">
    <property type="entry name" value="ABC transporter, ATP-binding protein"/>
    <property type="match status" value="1"/>
</dbReference>
<organism evidence="10 11">
    <name type="scientific">Flavonifractor plautii</name>
    <name type="common">Fusobacterium plautii</name>
    <dbReference type="NCBI Taxonomy" id="292800"/>
    <lineage>
        <taxon>Bacteria</taxon>
        <taxon>Bacillati</taxon>
        <taxon>Bacillota</taxon>
        <taxon>Clostridia</taxon>
        <taxon>Eubacteriales</taxon>
        <taxon>Oscillospiraceae</taxon>
        <taxon>Flavonifractor</taxon>
    </lineage>
</organism>
<dbReference type="InterPro" id="IPR039421">
    <property type="entry name" value="Type_1_exporter"/>
</dbReference>
<feature type="transmembrane region" description="Helical" evidence="7">
    <location>
        <begin position="161"/>
        <end position="180"/>
    </location>
</feature>
<dbReference type="RefSeq" id="WP_154250060.1">
    <property type="nucleotide sequence ID" value="NZ_WKPO01000002.1"/>
</dbReference>
<evidence type="ECO:0000259" key="9">
    <source>
        <dbReference type="PROSITE" id="PS50929"/>
    </source>
</evidence>
<dbReference type="GO" id="GO:0005524">
    <property type="term" value="F:ATP binding"/>
    <property type="evidence" value="ECO:0007669"/>
    <property type="project" value="UniProtKB-KW"/>
</dbReference>
<comment type="caution">
    <text evidence="10">The sequence shown here is derived from an EMBL/GenBank/DDBJ whole genome shotgun (WGS) entry which is preliminary data.</text>
</comment>
<dbReference type="InterPro" id="IPR027417">
    <property type="entry name" value="P-loop_NTPase"/>
</dbReference>
<feature type="transmembrane region" description="Helical" evidence="7">
    <location>
        <begin position="20"/>
        <end position="45"/>
    </location>
</feature>
<dbReference type="Pfam" id="PF00005">
    <property type="entry name" value="ABC_tran"/>
    <property type="match status" value="1"/>
</dbReference>
<feature type="transmembrane region" description="Helical" evidence="7">
    <location>
        <begin position="256"/>
        <end position="286"/>
    </location>
</feature>
<keyword evidence="6 7" id="KW-0472">Membrane</keyword>
<evidence type="ECO:0000256" key="2">
    <source>
        <dbReference type="ARBA" id="ARBA00022692"/>
    </source>
</evidence>
<dbReference type="SMART" id="SM00382">
    <property type="entry name" value="AAA"/>
    <property type="match status" value="1"/>
</dbReference>
<dbReference type="InterPro" id="IPR017871">
    <property type="entry name" value="ABC_transporter-like_CS"/>
</dbReference>
<dbReference type="InterPro" id="IPR003439">
    <property type="entry name" value="ABC_transporter-like_ATP-bd"/>
</dbReference>